<gene>
    <name evidence="2" type="ORF">MOP44_21315</name>
</gene>
<dbReference type="AlphaFoldDB" id="A0A9J7BMW3"/>
<accession>A0A9J7BMW3</accession>
<dbReference type="RefSeq" id="WP_260792431.1">
    <property type="nucleotide sequence ID" value="NZ_CP093313.1"/>
</dbReference>
<feature type="signal peptide" evidence="1">
    <location>
        <begin position="1"/>
        <end position="22"/>
    </location>
</feature>
<keyword evidence="1" id="KW-0732">Signal</keyword>
<organism evidence="2 3">
    <name type="scientific">Occallatibacter riparius</name>
    <dbReference type="NCBI Taxonomy" id="1002689"/>
    <lineage>
        <taxon>Bacteria</taxon>
        <taxon>Pseudomonadati</taxon>
        <taxon>Acidobacteriota</taxon>
        <taxon>Terriglobia</taxon>
        <taxon>Terriglobales</taxon>
        <taxon>Acidobacteriaceae</taxon>
        <taxon>Occallatibacter</taxon>
    </lineage>
</organism>
<evidence type="ECO:0000313" key="2">
    <source>
        <dbReference type="EMBL" id="UWZ83098.1"/>
    </source>
</evidence>
<evidence type="ECO:0000313" key="3">
    <source>
        <dbReference type="Proteomes" id="UP001059380"/>
    </source>
</evidence>
<name>A0A9J7BMW3_9BACT</name>
<sequence length="186" mass="19945">MKALVACVLLTGLSFSSAAAHAQAAETPTGKLQSVADSLSGNWKLKVKFEPSPSSPNGIEGSGEEVWHLTPGALVLIDEESFSAGPMKMQIVGLFWADGASHNLRALDCNNQNQHTCDLKDAKDGMTVQWNGKELIVEEPESFEGKPMTSRIVWSNITPTSFLEEGFIGPPGGPFKKGMTIQASRK</sequence>
<protein>
    <recommendedName>
        <fullName evidence="4">DUF1579 domain-containing protein</fullName>
    </recommendedName>
</protein>
<evidence type="ECO:0000256" key="1">
    <source>
        <dbReference type="SAM" id="SignalP"/>
    </source>
</evidence>
<feature type="chain" id="PRO_5039939492" description="DUF1579 domain-containing protein" evidence="1">
    <location>
        <begin position="23"/>
        <end position="186"/>
    </location>
</feature>
<proteinExistence type="predicted"/>
<dbReference type="Proteomes" id="UP001059380">
    <property type="component" value="Chromosome"/>
</dbReference>
<dbReference type="KEGG" id="orp:MOP44_21315"/>
<reference evidence="2" key="1">
    <citation type="submission" date="2021-04" db="EMBL/GenBank/DDBJ databases">
        <title>Phylogenetic analysis of Acidobacteriaceae.</title>
        <authorList>
            <person name="Qiu L."/>
            <person name="Zhang Q."/>
        </authorList>
    </citation>
    <scope>NUCLEOTIDE SEQUENCE</scope>
    <source>
        <strain evidence="2">DSM 25168</strain>
    </source>
</reference>
<evidence type="ECO:0008006" key="4">
    <source>
        <dbReference type="Google" id="ProtNLM"/>
    </source>
</evidence>
<keyword evidence="3" id="KW-1185">Reference proteome</keyword>
<dbReference type="EMBL" id="CP093313">
    <property type="protein sequence ID" value="UWZ83098.1"/>
    <property type="molecule type" value="Genomic_DNA"/>
</dbReference>